<evidence type="ECO:0000259" key="1">
    <source>
        <dbReference type="PROSITE" id="PS51272"/>
    </source>
</evidence>
<proteinExistence type="predicted"/>
<dbReference type="EMBL" id="CP139957">
    <property type="protein sequence ID" value="WPX08316.1"/>
    <property type="molecule type" value="Genomic_DNA"/>
</dbReference>
<dbReference type="Gene3D" id="1.20.1270.90">
    <property type="entry name" value="AF1782-like"/>
    <property type="match status" value="2"/>
</dbReference>
<feature type="domain" description="SLH" evidence="1">
    <location>
        <begin position="378"/>
        <end position="441"/>
    </location>
</feature>
<feature type="domain" description="SLH" evidence="1">
    <location>
        <begin position="507"/>
        <end position="564"/>
    </location>
</feature>
<evidence type="ECO:0000313" key="3">
    <source>
        <dbReference type="Proteomes" id="UP001322744"/>
    </source>
</evidence>
<feature type="domain" description="SLH" evidence="1">
    <location>
        <begin position="443"/>
        <end position="502"/>
    </location>
</feature>
<evidence type="ECO:0000313" key="2">
    <source>
        <dbReference type="EMBL" id="WPX08316.1"/>
    </source>
</evidence>
<dbReference type="PROSITE" id="PS51272">
    <property type="entry name" value="SLH"/>
    <property type="match status" value="3"/>
</dbReference>
<dbReference type="Proteomes" id="UP001322744">
    <property type="component" value="Chromosome"/>
</dbReference>
<dbReference type="InterPro" id="IPR001119">
    <property type="entry name" value="SLH_dom"/>
</dbReference>
<name>A0ABZ0TXX9_9FIRM</name>
<gene>
    <name evidence="2" type="ORF">SOJ16_002190</name>
</gene>
<keyword evidence="3" id="KW-1185">Reference proteome</keyword>
<dbReference type="Pfam" id="PF07554">
    <property type="entry name" value="FIVAR"/>
    <property type="match status" value="2"/>
</dbReference>
<dbReference type="Pfam" id="PF00395">
    <property type="entry name" value="SLH"/>
    <property type="match status" value="3"/>
</dbReference>
<sequence>MVVGQGEIVVAKTFEVKKVDKSLLGNLINQAKSLNKDSYTSESWSILEKALNEAMKVYNNSYATQEEVNAAVGALQNALKLLVSKPTTTGIPTQIIIVVDKSGLRSKIDAAKGINKSEYTEESIRALEDAIANAEKVYNNPNATQADVNNAFSLLDNAIKGLVKKSTSTQQAQQEGVSGVVQKKVGDTISIKIGANYLNELFKSAQVDSKGIKTVKVEVSGEKGINKFEIELPTENISKNKLDSKICVSTSIGEIELPSNFVSKGEISSSAIRITISKVDPLTLNETVRKEIGTRPVVDIKVSNGAKEYKWESVDTKVVVRIPYLPSGEELSDYEHIVIWEIKDDGRLEVNPSGRYKGEERIVEFSTAHLSKFGVGFVKKSFEDIQDISWAKKEIEILASKGIIKGISDSKFAPMTQITRADATLLLVRTLGLRADTNDIAMFSDVKENDYYYEGIAVAKKLGIVTGTNGGLFNPRAAIKREDAMVLIDRCLQLAGVGNVSVDTNKVNMYSDLKDVSGYAKSSVERLISLGIVKGSNGKIKPKEKISRAEMAVMIYRLYDLIYQ</sequence>
<protein>
    <submittedName>
        <fullName evidence="2">S-layer homology domain-containing protein</fullName>
    </submittedName>
</protein>
<dbReference type="RefSeq" id="WP_322141201.1">
    <property type="nucleotide sequence ID" value="NZ_CP139957.1"/>
</dbReference>
<organism evidence="2 3">
    <name type="scientific">Anaerocellum danielii</name>
    <dbReference type="NCBI Taxonomy" id="1387557"/>
    <lineage>
        <taxon>Bacteria</taxon>
        <taxon>Bacillati</taxon>
        <taxon>Bacillota</taxon>
        <taxon>Bacillota incertae sedis</taxon>
        <taxon>Caldicellulosiruptorales</taxon>
        <taxon>Caldicellulosiruptoraceae</taxon>
        <taxon>Anaerocellum</taxon>
    </lineage>
</organism>
<dbReference type="InterPro" id="IPR051465">
    <property type="entry name" value="Cell_Envelope_Struct_Comp"/>
</dbReference>
<dbReference type="PANTHER" id="PTHR43308">
    <property type="entry name" value="OUTER MEMBRANE PROTEIN ALPHA-RELATED"/>
    <property type="match status" value="1"/>
</dbReference>
<reference evidence="2 3" key="1">
    <citation type="submission" date="2023-12" db="EMBL/GenBank/DDBJ databases">
        <authorList>
            <person name="Manesh M.J.H."/>
            <person name="Bing R.G."/>
            <person name="Willard D.J."/>
            <person name="Kelly R.M."/>
        </authorList>
    </citation>
    <scope>NUCLEOTIDE SEQUENCE [LARGE SCALE GENOMIC DNA]</scope>
    <source>
        <strain evidence="2 3">DSM 8977</strain>
    </source>
</reference>
<accession>A0ABZ0TXX9</accession>